<dbReference type="PANTHER" id="PTHR33121:SF71">
    <property type="entry name" value="OXYGEN SENSOR PROTEIN DOSP"/>
    <property type="match status" value="1"/>
</dbReference>
<dbReference type="Gene3D" id="3.20.20.450">
    <property type="entry name" value="EAL domain"/>
    <property type="match status" value="1"/>
</dbReference>
<dbReference type="SUPFAM" id="SSF141868">
    <property type="entry name" value="EAL domain-like"/>
    <property type="match status" value="1"/>
</dbReference>
<dbReference type="Pfam" id="PF00990">
    <property type="entry name" value="GGDEF"/>
    <property type="match status" value="1"/>
</dbReference>
<protein>
    <submittedName>
        <fullName evidence="5">EAL domain-containing protein</fullName>
    </submittedName>
</protein>
<dbReference type="PROSITE" id="PS50883">
    <property type="entry name" value="EAL"/>
    <property type="match status" value="1"/>
</dbReference>
<dbReference type="Gene3D" id="3.30.70.270">
    <property type="match status" value="1"/>
</dbReference>
<dbReference type="InterPro" id="IPR035919">
    <property type="entry name" value="EAL_sf"/>
</dbReference>
<evidence type="ECO:0000259" key="2">
    <source>
        <dbReference type="PROSITE" id="PS50883"/>
    </source>
</evidence>
<dbReference type="SMART" id="SM00267">
    <property type="entry name" value="GGDEF"/>
    <property type="match status" value="1"/>
</dbReference>
<dbReference type="InterPro" id="IPR029787">
    <property type="entry name" value="Nucleotide_cyclase"/>
</dbReference>
<feature type="transmembrane region" description="Helical" evidence="1">
    <location>
        <begin position="269"/>
        <end position="288"/>
    </location>
</feature>
<dbReference type="PROSITE" id="PS50887">
    <property type="entry name" value="GGDEF"/>
    <property type="match status" value="1"/>
</dbReference>
<dbReference type="CDD" id="cd01949">
    <property type="entry name" value="GGDEF"/>
    <property type="match status" value="1"/>
</dbReference>
<accession>A0ABT0L3A8</accession>
<dbReference type="PANTHER" id="PTHR33121">
    <property type="entry name" value="CYCLIC DI-GMP PHOSPHODIESTERASE PDEF"/>
    <property type="match status" value="1"/>
</dbReference>
<dbReference type="InterPro" id="IPR001633">
    <property type="entry name" value="EAL_dom"/>
</dbReference>
<dbReference type="InterPro" id="IPR050706">
    <property type="entry name" value="Cyclic-di-GMP_PDE-like"/>
</dbReference>
<keyword evidence="1" id="KW-0472">Membrane</keyword>
<dbReference type="Pfam" id="PF14827">
    <property type="entry name" value="dCache_3"/>
    <property type="match status" value="1"/>
</dbReference>
<dbReference type="CDD" id="cd01948">
    <property type="entry name" value="EAL"/>
    <property type="match status" value="1"/>
</dbReference>
<comment type="caution">
    <text evidence="5">The sequence shown here is derived from an EMBL/GenBank/DDBJ whole genome shotgun (WGS) entry which is preliminary data.</text>
</comment>
<sequence length="768" mass="85443">MRTSFRHRIILVLLAVLTVIQLLTALFVLNATQNASRQQQIQRLKVGINVFSDMLANRNLQLNQSLLLLSADFGFKRAVATKEQETISSVLSNHGKRINANAAILLSPQGKLLSSSLSGLTEDDVNDLFIQHNNAENNFVILNFNHASYQFVFQPVKAPTLIAWVGMGFLLDEKVAKQAKAMTGIDISFINSTSQRIEIVSTLPRALSEQLAQASVNFTDTTLAVQDNYPENYLSQVIQLDLKSESQWVVLHQSNQRWQASYQQLRNNMLMIFALTSILAFIVAMWVTSGLTKPIDALVHFAKKVGQGENPSKIEGAPAELQTLADTLSTMRNNIEQREQDLLYQSEHDSLTGLLNRFAAETKISQQIIGLTGTLLLIDIKHFRQVNDIIGFANGDQLLVSFAERLSRLALDVTLLARLDGDAFLLLLADEIEKAELAHHLYGVVMPFNVAGSKITLAIRAGIVQLNGLYLHTDTLFRHVEIALNHACNQGEDAYVYQEGDDAKYQRELSLVRDLPLALTQGQLHLVYQPKVNIQKNTCYAAEALIRWQHPELGFIPPDEFIKLAENSGNISMISEWVIAEAIAQASAWHQQGLDITVAINLSAHDLMDDTLPMRLAEQMNTINLPTYTLAIEVTEGAVMTDTETTIHVLNQFEAKGFHIAIDDFGTGHSSLAYLKLLPVNEVKIDRSFIKDIHQNATDHMIVDTSIKLIKGLHLSVVAEGVETPLGIDILQKMGCDIIQGYVYSKPIKAVEFQAWVTNFNHKADQSA</sequence>
<gene>
    <name evidence="5" type="ORF">L2689_12035</name>
</gene>
<organism evidence="5 6">
    <name type="scientific">Shewanella aestuarii</name>
    <dbReference type="NCBI Taxonomy" id="1028752"/>
    <lineage>
        <taxon>Bacteria</taxon>
        <taxon>Pseudomonadati</taxon>
        <taxon>Pseudomonadota</taxon>
        <taxon>Gammaproteobacteria</taxon>
        <taxon>Alteromonadales</taxon>
        <taxon>Shewanellaceae</taxon>
        <taxon>Shewanella</taxon>
    </lineage>
</organism>
<dbReference type="Pfam" id="PF00563">
    <property type="entry name" value="EAL"/>
    <property type="match status" value="1"/>
</dbReference>
<feature type="domain" description="HAMP" evidence="3">
    <location>
        <begin position="289"/>
        <end position="340"/>
    </location>
</feature>
<evidence type="ECO:0000313" key="6">
    <source>
        <dbReference type="Proteomes" id="UP001203212"/>
    </source>
</evidence>
<dbReference type="InterPro" id="IPR000160">
    <property type="entry name" value="GGDEF_dom"/>
</dbReference>
<dbReference type="RefSeq" id="WP_188841796.1">
    <property type="nucleotide sequence ID" value="NZ_BMOT01000007.1"/>
</dbReference>
<dbReference type="SUPFAM" id="SSF55073">
    <property type="entry name" value="Nucleotide cyclase"/>
    <property type="match status" value="1"/>
</dbReference>
<dbReference type="Proteomes" id="UP001203212">
    <property type="component" value="Unassembled WGS sequence"/>
</dbReference>
<reference evidence="5 6" key="1">
    <citation type="submission" date="2022-01" db="EMBL/GenBank/DDBJ databases">
        <title>Whole genome-based taxonomy of the Shewanellaceae.</title>
        <authorList>
            <person name="Martin-Rodriguez A.J."/>
        </authorList>
    </citation>
    <scope>NUCLEOTIDE SEQUENCE [LARGE SCALE GENOMIC DNA]</scope>
    <source>
        <strain evidence="5 6">JCM 17801</strain>
    </source>
</reference>
<keyword evidence="6" id="KW-1185">Reference proteome</keyword>
<feature type="domain" description="EAL" evidence="2">
    <location>
        <begin position="508"/>
        <end position="761"/>
    </location>
</feature>
<keyword evidence="1" id="KW-0812">Transmembrane</keyword>
<evidence type="ECO:0000259" key="4">
    <source>
        <dbReference type="PROSITE" id="PS50887"/>
    </source>
</evidence>
<dbReference type="InterPro" id="IPR043128">
    <property type="entry name" value="Rev_trsase/Diguanyl_cyclase"/>
</dbReference>
<feature type="domain" description="GGDEF" evidence="4">
    <location>
        <begin position="371"/>
        <end position="500"/>
    </location>
</feature>
<name>A0ABT0L3A8_9GAMM</name>
<evidence type="ECO:0000259" key="3">
    <source>
        <dbReference type="PROSITE" id="PS50885"/>
    </source>
</evidence>
<keyword evidence="1" id="KW-1133">Transmembrane helix</keyword>
<dbReference type="InterPro" id="IPR029150">
    <property type="entry name" value="dCache_3"/>
</dbReference>
<dbReference type="EMBL" id="JAKILK010000006">
    <property type="protein sequence ID" value="MCL1117965.1"/>
    <property type="molecule type" value="Genomic_DNA"/>
</dbReference>
<proteinExistence type="predicted"/>
<dbReference type="SMART" id="SM00052">
    <property type="entry name" value="EAL"/>
    <property type="match status" value="1"/>
</dbReference>
<evidence type="ECO:0000313" key="5">
    <source>
        <dbReference type="EMBL" id="MCL1117965.1"/>
    </source>
</evidence>
<dbReference type="InterPro" id="IPR003660">
    <property type="entry name" value="HAMP_dom"/>
</dbReference>
<dbReference type="Gene3D" id="6.10.340.10">
    <property type="match status" value="1"/>
</dbReference>
<evidence type="ECO:0000256" key="1">
    <source>
        <dbReference type="SAM" id="Phobius"/>
    </source>
</evidence>
<dbReference type="PROSITE" id="PS50885">
    <property type="entry name" value="HAMP"/>
    <property type="match status" value="1"/>
</dbReference>
<dbReference type="NCBIfam" id="TIGR00254">
    <property type="entry name" value="GGDEF"/>
    <property type="match status" value="1"/>
</dbReference>